<proteinExistence type="predicted"/>
<name>A0A177VG72_9BASI</name>
<dbReference type="InterPro" id="IPR000994">
    <property type="entry name" value="Pept_M24"/>
</dbReference>
<sequence length="360" mass="39495">MQQERPFLLVIEPLPATSKSSTKVRSRSTILTPNFELGRAKQLVLPFAKGDANHLTWREEVSPYDVLATFLSKSTGKNARRDIRVKVGPETRTFISQGLGLANLSVIPYSETEPTAAVRQSKSAREVAIMRAANTLTVEGIRAVRRCAYDGVSELELYDVFKKTILSAGHGINDVEGLVLFGERAACPHCGPSQTRKLIAAEDFILMDVGARLYGYISDCTRTFLLPNITSPERGSFDPEKLTIWYTVHEAQSAAIHAIREGTPLSEVDHAARQVIEKAGYGPAFIHRLGHSIGLQMHEPPYATGNSATTLKYHTPLTAEPGIYLEGYVGVRLEDVILTNGAGKEAETLTNHRATSPWDP</sequence>
<accession>A0A177VG72</accession>
<evidence type="ECO:0000313" key="3">
    <source>
        <dbReference type="Proteomes" id="UP000077671"/>
    </source>
</evidence>
<dbReference type="InterPro" id="IPR036005">
    <property type="entry name" value="Creatinase/aminopeptidase-like"/>
</dbReference>
<dbReference type="InterPro" id="IPR029149">
    <property type="entry name" value="Creatin/AminoP/Spt16_N"/>
</dbReference>
<evidence type="ECO:0000313" key="2">
    <source>
        <dbReference type="EMBL" id="KAE8265125.1"/>
    </source>
</evidence>
<feature type="domain" description="Peptidase M24" evidence="1">
    <location>
        <begin position="129"/>
        <end position="338"/>
    </location>
</feature>
<organism evidence="2 3">
    <name type="scientific">Tilletia caries</name>
    <name type="common">wheat bunt fungus</name>
    <dbReference type="NCBI Taxonomy" id="13290"/>
    <lineage>
        <taxon>Eukaryota</taxon>
        <taxon>Fungi</taxon>
        <taxon>Dikarya</taxon>
        <taxon>Basidiomycota</taxon>
        <taxon>Ustilaginomycotina</taxon>
        <taxon>Exobasidiomycetes</taxon>
        <taxon>Tilletiales</taxon>
        <taxon>Tilletiaceae</taxon>
        <taxon>Tilletia</taxon>
    </lineage>
</organism>
<dbReference type="Gene3D" id="3.40.350.10">
    <property type="entry name" value="Creatinase/prolidase N-terminal domain"/>
    <property type="match status" value="1"/>
</dbReference>
<dbReference type="SUPFAM" id="SSF55920">
    <property type="entry name" value="Creatinase/aminopeptidase"/>
    <property type="match status" value="1"/>
</dbReference>
<comment type="caution">
    <text evidence="2">The sequence shown here is derived from an EMBL/GenBank/DDBJ whole genome shotgun (WGS) entry which is preliminary data.</text>
</comment>
<dbReference type="EMBL" id="LWDD02000028">
    <property type="protein sequence ID" value="KAE8265125.1"/>
    <property type="molecule type" value="Genomic_DNA"/>
</dbReference>
<dbReference type="PANTHER" id="PTHR46112">
    <property type="entry name" value="AMINOPEPTIDASE"/>
    <property type="match status" value="1"/>
</dbReference>
<protein>
    <recommendedName>
        <fullName evidence="1">Peptidase M24 domain-containing protein</fullName>
    </recommendedName>
</protein>
<dbReference type="Gene3D" id="3.90.230.10">
    <property type="entry name" value="Creatinase/methionine aminopeptidase superfamily"/>
    <property type="match status" value="1"/>
</dbReference>
<gene>
    <name evidence="2" type="ORF">A4X03_0g467</name>
</gene>
<reference evidence="2" key="2">
    <citation type="journal article" date="2019" name="IMA Fungus">
        <title>Genome sequencing and comparison of five Tilletia species to identify candidate genes for the detection of regulated species infecting wheat.</title>
        <authorList>
            <person name="Nguyen H.D.T."/>
            <person name="Sultana T."/>
            <person name="Kesanakurti P."/>
            <person name="Hambleton S."/>
        </authorList>
    </citation>
    <scope>NUCLEOTIDE SEQUENCE</scope>
    <source>
        <strain evidence="2">DAOMC 238032</strain>
    </source>
</reference>
<dbReference type="PANTHER" id="PTHR46112:SF2">
    <property type="entry name" value="XAA-PRO AMINOPEPTIDASE P-RELATED"/>
    <property type="match status" value="1"/>
</dbReference>
<dbReference type="AlphaFoldDB" id="A0A177VG72"/>
<dbReference type="InterPro" id="IPR050659">
    <property type="entry name" value="Peptidase_M24B"/>
</dbReference>
<dbReference type="Pfam" id="PF00557">
    <property type="entry name" value="Peptidase_M24"/>
    <property type="match status" value="1"/>
</dbReference>
<evidence type="ECO:0000259" key="1">
    <source>
        <dbReference type="Pfam" id="PF00557"/>
    </source>
</evidence>
<dbReference type="Proteomes" id="UP000077671">
    <property type="component" value="Unassembled WGS sequence"/>
</dbReference>
<reference evidence="2" key="1">
    <citation type="submission" date="2016-04" db="EMBL/GenBank/DDBJ databases">
        <authorList>
            <person name="Nguyen H.D."/>
            <person name="Kesanakurti P."/>
            <person name="Cullis J."/>
            <person name="Levesque C.A."/>
            <person name="Hambleton S."/>
        </authorList>
    </citation>
    <scope>NUCLEOTIDE SEQUENCE</scope>
    <source>
        <strain evidence="2">DAOMC 238032</strain>
    </source>
</reference>